<dbReference type="EC" id="6.3.4.15" evidence="4"/>
<evidence type="ECO:0000256" key="4">
    <source>
        <dbReference type="HAMAP-Rule" id="MF_00978"/>
    </source>
</evidence>
<dbReference type="CDD" id="cd16442">
    <property type="entry name" value="BPL"/>
    <property type="match status" value="1"/>
</dbReference>
<evidence type="ECO:0000256" key="1">
    <source>
        <dbReference type="ARBA" id="ARBA00022598"/>
    </source>
</evidence>
<dbReference type="InterPro" id="IPR004143">
    <property type="entry name" value="BPL_LPL_catalytic"/>
</dbReference>
<dbReference type="EMBL" id="CAJRAY010000048">
    <property type="protein sequence ID" value="CAG5087065.1"/>
    <property type="molecule type" value="Genomic_DNA"/>
</dbReference>
<keyword evidence="3 4" id="KW-0092">Biotin</keyword>
<keyword evidence="4" id="KW-0067">ATP-binding</keyword>
<comment type="function">
    <text evidence="4">Acts both as a biotin--[acetyl-CoA-carboxylase] ligase and a repressor.</text>
</comment>
<dbReference type="PANTHER" id="PTHR12835:SF5">
    <property type="entry name" value="BIOTIN--PROTEIN LIGASE"/>
    <property type="match status" value="1"/>
</dbReference>
<dbReference type="PROSITE" id="PS51733">
    <property type="entry name" value="BPL_LPL_CATALYTIC"/>
    <property type="match status" value="1"/>
</dbReference>
<sequence>MRERLLEMLTEREGEYISGEEASRRLGISRTAVWKHIRRLTEEGYAIEASRNRGYRLAGTPDRLTATGLMSRLKTKSLGRSLHLYDEIGSTQDAAKRLAEEGAPEGTLVIAEQQTSGRGRMGRSWLSPKYKGLWMSLVLRPNVPVLCTPQLTLLTAAALCRSLRRQTGLEIGIKWPNDLLIDGRKISGILLESSAEEERLRHVVAGIGISVNLEPEDYPPELRSKAVSLRMAAGRPLDRTETAAQFLESLEELYDIYRNDGFGPIRLLWEAWSVSLGKPAVLKTPQGTVEGVPLGLSDNGALRVRTADGLVREVFSAEFE</sequence>
<dbReference type="Pfam" id="PF08279">
    <property type="entry name" value="HTH_11"/>
    <property type="match status" value="1"/>
</dbReference>
<keyword evidence="4" id="KW-0805">Transcription regulation</keyword>
<dbReference type="InterPro" id="IPR036388">
    <property type="entry name" value="WH-like_DNA-bd_sf"/>
</dbReference>
<dbReference type="Gene3D" id="3.30.930.10">
    <property type="entry name" value="Bira Bifunctional Protein, Domain 2"/>
    <property type="match status" value="1"/>
</dbReference>
<dbReference type="Pfam" id="PF02237">
    <property type="entry name" value="BPL_C"/>
    <property type="match status" value="1"/>
</dbReference>
<evidence type="ECO:0000259" key="5">
    <source>
        <dbReference type="PROSITE" id="PS51733"/>
    </source>
</evidence>
<dbReference type="InterPro" id="IPR030855">
    <property type="entry name" value="Bifunct_BirA"/>
</dbReference>
<keyword evidence="2 4" id="KW-0238">DNA-binding</keyword>
<evidence type="ECO:0000313" key="6">
    <source>
        <dbReference type="EMBL" id="CAG5087065.1"/>
    </source>
</evidence>
<feature type="binding site" evidence="4">
    <location>
        <position position="185"/>
    </location>
    <ligand>
        <name>biotin</name>
        <dbReference type="ChEBI" id="CHEBI:57586"/>
    </ligand>
</feature>
<comment type="caution">
    <text evidence="6">The sequence shown here is derived from an EMBL/GenBank/DDBJ whole genome shotgun (WGS) entry which is preliminary data.</text>
</comment>
<name>A0ABN7S208_THEXY</name>
<dbReference type="InterPro" id="IPR011991">
    <property type="entry name" value="ArsR-like_HTH"/>
</dbReference>
<keyword evidence="4" id="KW-0804">Transcription</keyword>
<dbReference type="RefSeq" id="WP_213484590.1">
    <property type="nucleotide sequence ID" value="NZ_CAJRAY010000048.1"/>
</dbReference>
<evidence type="ECO:0000313" key="7">
    <source>
        <dbReference type="Proteomes" id="UP000681526"/>
    </source>
</evidence>
<dbReference type="CDD" id="cd00090">
    <property type="entry name" value="HTH_ARSR"/>
    <property type="match status" value="1"/>
</dbReference>
<keyword evidence="7" id="KW-1185">Reference proteome</keyword>
<dbReference type="PANTHER" id="PTHR12835">
    <property type="entry name" value="BIOTIN PROTEIN LIGASE"/>
    <property type="match status" value="1"/>
</dbReference>
<evidence type="ECO:0000256" key="3">
    <source>
        <dbReference type="ARBA" id="ARBA00023267"/>
    </source>
</evidence>
<accession>A0ABN7S208</accession>
<keyword evidence="4" id="KW-0547">Nucleotide-binding</keyword>
<feature type="binding site" evidence="4">
    <location>
        <position position="114"/>
    </location>
    <ligand>
        <name>biotin</name>
        <dbReference type="ChEBI" id="CHEBI:57586"/>
    </ligand>
</feature>
<organism evidence="6 7">
    <name type="scientific">Thermobacillus xylanilyticus</name>
    <dbReference type="NCBI Taxonomy" id="76633"/>
    <lineage>
        <taxon>Bacteria</taxon>
        <taxon>Bacillati</taxon>
        <taxon>Bacillota</taxon>
        <taxon>Bacilli</taxon>
        <taxon>Bacillales</taxon>
        <taxon>Paenibacillaceae</taxon>
        <taxon>Thermobacillus</taxon>
    </lineage>
</organism>
<feature type="DNA-binding region" description="H-T-H motif" evidence="4">
    <location>
        <begin position="19"/>
        <end position="38"/>
    </location>
</feature>
<dbReference type="InterPro" id="IPR004408">
    <property type="entry name" value="Biotin_CoA_COase_ligase"/>
</dbReference>
<gene>
    <name evidence="6" type="primary">txxe 2537-birA</name>
    <name evidence="4" type="synonym">birA</name>
    <name evidence="6" type="ORF">TXXE_10560</name>
</gene>
<dbReference type="GO" id="GO:0004077">
    <property type="term" value="F:biotin--[biotin carboxyl-carrier protein] ligase activity"/>
    <property type="evidence" value="ECO:0007669"/>
    <property type="project" value="UniProtKB-EC"/>
</dbReference>
<feature type="domain" description="BPL/LPL catalytic" evidence="5">
    <location>
        <begin position="67"/>
        <end position="258"/>
    </location>
</feature>
<dbReference type="HAMAP" id="MF_00978">
    <property type="entry name" value="Bifunct_BirA"/>
    <property type="match status" value="1"/>
</dbReference>
<dbReference type="InterPro" id="IPR013196">
    <property type="entry name" value="HTH_11"/>
</dbReference>
<keyword evidence="1 4" id="KW-0436">Ligase</keyword>
<dbReference type="NCBIfam" id="TIGR00121">
    <property type="entry name" value="birA_ligase"/>
    <property type="match status" value="1"/>
</dbReference>
<evidence type="ECO:0000256" key="2">
    <source>
        <dbReference type="ARBA" id="ARBA00023125"/>
    </source>
</evidence>
<dbReference type="Proteomes" id="UP000681526">
    <property type="component" value="Unassembled WGS sequence"/>
</dbReference>
<proteinExistence type="inferred from homology"/>
<dbReference type="InterPro" id="IPR003142">
    <property type="entry name" value="BPL_C"/>
</dbReference>
<dbReference type="Gene3D" id="1.10.10.10">
    <property type="entry name" value="Winged helix-like DNA-binding domain superfamily/Winged helix DNA-binding domain"/>
    <property type="match status" value="1"/>
</dbReference>
<reference evidence="6 7" key="1">
    <citation type="submission" date="2021-04" db="EMBL/GenBank/DDBJ databases">
        <authorList>
            <person name="Rakotoarivonina H."/>
        </authorList>
    </citation>
    <scope>NUCLEOTIDE SEQUENCE [LARGE SCALE GENOMIC DNA]</scope>
    <source>
        <strain evidence="6 7">XE</strain>
    </source>
</reference>
<dbReference type="Pfam" id="PF03099">
    <property type="entry name" value="BPL_LplA_LipB"/>
    <property type="match status" value="1"/>
</dbReference>
<dbReference type="InterPro" id="IPR045864">
    <property type="entry name" value="aa-tRNA-synth_II/BPL/LPL"/>
</dbReference>
<comment type="caution">
    <text evidence="4">Lacks conserved residue(s) required for the propagation of feature annotation.</text>
</comment>
<comment type="catalytic activity">
    <reaction evidence="4">
        <text>biotin + L-lysyl-[protein] + ATP = N(6)-biotinyl-L-lysyl-[protein] + AMP + diphosphate + H(+)</text>
        <dbReference type="Rhea" id="RHEA:11756"/>
        <dbReference type="Rhea" id="RHEA-COMP:9752"/>
        <dbReference type="Rhea" id="RHEA-COMP:10505"/>
        <dbReference type="ChEBI" id="CHEBI:15378"/>
        <dbReference type="ChEBI" id="CHEBI:29969"/>
        <dbReference type="ChEBI" id="CHEBI:30616"/>
        <dbReference type="ChEBI" id="CHEBI:33019"/>
        <dbReference type="ChEBI" id="CHEBI:57586"/>
        <dbReference type="ChEBI" id="CHEBI:83144"/>
        <dbReference type="ChEBI" id="CHEBI:456215"/>
        <dbReference type="EC" id="6.3.4.15"/>
    </reaction>
</comment>
<keyword evidence="4" id="KW-0678">Repressor</keyword>
<dbReference type="InterPro" id="IPR036390">
    <property type="entry name" value="WH_DNA-bd_sf"/>
</dbReference>
<dbReference type="Gene3D" id="2.30.30.100">
    <property type="match status" value="1"/>
</dbReference>
<dbReference type="SUPFAM" id="SSF55681">
    <property type="entry name" value="Class II aaRS and biotin synthetases"/>
    <property type="match status" value="1"/>
</dbReference>
<feature type="binding site" evidence="4">
    <location>
        <begin position="118"/>
        <end position="120"/>
    </location>
    <ligand>
        <name>biotin</name>
        <dbReference type="ChEBI" id="CHEBI:57586"/>
    </ligand>
</feature>
<dbReference type="SUPFAM" id="SSF46785">
    <property type="entry name" value="Winged helix' DNA-binding domain"/>
    <property type="match status" value="1"/>
</dbReference>
<comment type="similarity">
    <text evidence="4">Belongs to the biotin--protein ligase family.</text>
</comment>
<protein>
    <recommendedName>
        <fullName evidence="4">Bifunctional ligase/repressor BirA</fullName>
    </recommendedName>
    <alternativeName>
        <fullName evidence="4">Biotin--[acetyl-CoA-carboxylase] ligase</fullName>
        <ecNumber evidence="4">6.3.4.15</ecNumber>
    </alternativeName>
    <alternativeName>
        <fullName evidence="4">Biotin--protein ligase</fullName>
    </alternativeName>
    <alternativeName>
        <fullName evidence="4">Biotin-[acetyl-CoA carboxylase] synthetase</fullName>
    </alternativeName>
</protein>